<dbReference type="InterPro" id="IPR011234">
    <property type="entry name" value="Fumarylacetoacetase-like_C"/>
</dbReference>
<evidence type="ECO:0000313" key="4">
    <source>
        <dbReference type="Proteomes" id="UP000538147"/>
    </source>
</evidence>
<feature type="domain" description="Fumarylacetoacetase-like C-terminal" evidence="2">
    <location>
        <begin position="63"/>
        <end position="262"/>
    </location>
</feature>
<keyword evidence="1" id="KW-0479">Metal-binding</keyword>
<dbReference type="Pfam" id="PF01557">
    <property type="entry name" value="FAA_hydrolase"/>
    <property type="match status" value="1"/>
</dbReference>
<gene>
    <name evidence="3" type="ORF">FHS79_000928</name>
</gene>
<reference evidence="3 4" key="1">
    <citation type="submission" date="2020-08" db="EMBL/GenBank/DDBJ databases">
        <title>Genomic Encyclopedia of Type Strains, Phase IV (KMG-IV): sequencing the most valuable type-strain genomes for metagenomic binning, comparative biology and taxonomic classification.</title>
        <authorList>
            <person name="Goeker M."/>
        </authorList>
    </citation>
    <scope>NUCLEOTIDE SEQUENCE [LARGE SCALE GENOMIC DNA]</scope>
    <source>
        <strain evidence="3 4">DSM 102189</strain>
    </source>
</reference>
<evidence type="ECO:0000313" key="3">
    <source>
        <dbReference type="EMBL" id="MBB6226770.1"/>
    </source>
</evidence>
<dbReference type="SUPFAM" id="SSF56529">
    <property type="entry name" value="FAH"/>
    <property type="match status" value="1"/>
</dbReference>
<dbReference type="GO" id="GO:0003824">
    <property type="term" value="F:catalytic activity"/>
    <property type="evidence" value="ECO:0007669"/>
    <property type="project" value="InterPro"/>
</dbReference>
<dbReference type="EMBL" id="JACIIV010000005">
    <property type="protein sequence ID" value="MBB6226770.1"/>
    <property type="molecule type" value="Genomic_DNA"/>
</dbReference>
<dbReference type="Gene3D" id="3.90.850.10">
    <property type="entry name" value="Fumarylacetoacetase-like, C-terminal domain"/>
    <property type="match status" value="1"/>
</dbReference>
<protein>
    <submittedName>
        <fullName evidence="3">2-keto-4-pentenoate hydratase/2-oxohepta-3-ene-1,7-dioic acid hydratase in catechol pathway</fullName>
    </submittedName>
</protein>
<proteinExistence type="predicted"/>
<evidence type="ECO:0000256" key="1">
    <source>
        <dbReference type="ARBA" id="ARBA00022723"/>
    </source>
</evidence>
<organism evidence="3 4">
    <name type="scientific">Polymorphobacter multimanifer</name>
    <dbReference type="NCBI Taxonomy" id="1070431"/>
    <lineage>
        <taxon>Bacteria</taxon>
        <taxon>Pseudomonadati</taxon>
        <taxon>Pseudomonadota</taxon>
        <taxon>Alphaproteobacteria</taxon>
        <taxon>Sphingomonadales</taxon>
        <taxon>Sphingosinicellaceae</taxon>
        <taxon>Polymorphobacter</taxon>
    </lineage>
</organism>
<accession>A0A841L2X0</accession>
<dbReference type="AlphaFoldDB" id="A0A841L2X0"/>
<dbReference type="InterPro" id="IPR036663">
    <property type="entry name" value="Fumarylacetoacetase_C_sf"/>
</dbReference>
<evidence type="ECO:0000259" key="2">
    <source>
        <dbReference type="Pfam" id="PF01557"/>
    </source>
</evidence>
<sequence length="264" mass="27500">MKIAPYQFEDGVRLARIDGERAIDTGVAAAGFPDLAAISRTSGPAHALDLARLRAFVPPLLLGVGLNYADHAREQGRAVPETPALFVKPATSIAAPFGTASSPHPSFDYEGELAVMIGQRCWQVAEADAVAHVAGYLIVNDLTVRTALKPDSLMLGKGGPGHAPLGPWLTTADEIADPHALAITTHVNGVVRQNGSTAAMVRRVPWLIAWLSSHMVLEPGTVIATGSPPGAGAGMVPPEFLVAGDEVRVGIEGLGHIETRIVAA</sequence>
<dbReference type="GO" id="GO:0046872">
    <property type="term" value="F:metal ion binding"/>
    <property type="evidence" value="ECO:0007669"/>
    <property type="project" value="UniProtKB-KW"/>
</dbReference>
<name>A0A841L2X0_9SPHN</name>
<comment type="caution">
    <text evidence="3">The sequence shown here is derived from an EMBL/GenBank/DDBJ whole genome shotgun (WGS) entry which is preliminary data.</text>
</comment>
<keyword evidence="4" id="KW-1185">Reference proteome</keyword>
<dbReference type="PANTHER" id="PTHR11820">
    <property type="entry name" value="ACYLPYRUVASE"/>
    <property type="match status" value="1"/>
</dbReference>
<dbReference type="RefSeq" id="WP_184196086.1">
    <property type="nucleotide sequence ID" value="NZ_BMOX01000009.1"/>
</dbReference>
<dbReference type="Proteomes" id="UP000538147">
    <property type="component" value="Unassembled WGS sequence"/>
</dbReference>